<dbReference type="Gene3D" id="3.30.70.1280">
    <property type="entry name" value="SP0830-like domains"/>
    <property type="match status" value="1"/>
</dbReference>
<dbReference type="AlphaFoldDB" id="A0A0W0S529"/>
<dbReference type="PIRSF" id="PIRSF008502">
    <property type="entry name" value="UCP008502"/>
    <property type="match status" value="1"/>
</dbReference>
<protein>
    <recommendedName>
        <fullName evidence="3">DUF1697 domain-containing protein</fullName>
    </recommendedName>
</protein>
<dbReference type="RefSeq" id="WP_058388326.1">
    <property type="nucleotide sequence ID" value="NZ_LNXW01000014.1"/>
</dbReference>
<dbReference type="Pfam" id="PF08002">
    <property type="entry name" value="DUF1697"/>
    <property type="match status" value="1"/>
</dbReference>
<evidence type="ECO:0008006" key="3">
    <source>
        <dbReference type="Google" id="ProtNLM"/>
    </source>
</evidence>
<name>A0A0W0S529_9GAMM</name>
<accession>A0A0W0S529</accession>
<dbReference type="InterPro" id="IPR012545">
    <property type="entry name" value="DUF1697"/>
</dbReference>
<dbReference type="PANTHER" id="PTHR36439:SF1">
    <property type="entry name" value="DUF1697 DOMAIN-CONTAINING PROTEIN"/>
    <property type="match status" value="1"/>
</dbReference>
<dbReference type="PATRIC" id="fig|28084.5.peg.3557"/>
<evidence type="ECO:0000313" key="2">
    <source>
        <dbReference type="Proteomes" id="UP000054921"/>
    </source>
</evidence>
<dbReference type="Proteomes" id="UP000054921">
    <property type="component" value="Unassembled WGS sequence"/>
</dbReference>
<gene>
    <name evidence="1" type="ORF">Lche_3279</name>
</gene>
<dbReference type="STRING" id="28084.Lche_3279"/>
<dbReference type="PANTHER" id="PTHR36439">
    <property type="entry name" value="BLL4334 PROTEIN"/>
    <property type="match status" value="1"/>
</dbReference>
<comment type="caution">
    <text evidence="1">The sequence shown here is derived from an EMBL/GenBank/DDBJ whole genome shotgun (WGS) entry which is preliminary data.</text>
</comment>
<reference evidence="1 2" key="1">
    <citation type="submission" date="2015-11" db="EMBL/GenBank/DDBJ databases">
        <title>Genomic analysis of 38 Legionella species identifies large and diverse effector repertoires.</title>
        <authorList>
            <person name="Burstein D."/>
            <person name="Amaro F."/>
            <person name="Zusman T."/>
            <person name="Lifshitz Z."/>
            <person name="Cohen O."/>
            <person name="Gilbert J.A."/>
            <person name="Pupko T."/>
            <person name="Shuman H.A."/>
            <person name="Segal G."/>
        </authorList>
    </citation>
    <scope>NUCLEOTIDE SEQUENCE [LARGE SCALE GENOMIC DNA]</scope>
    <source>
        <strain evidence="1 2">ORW</strain>
    </source>
</reference>
<proteinExistence type="predicted"/>
<dbReference type="OrthoDB" id="9806494at2"/>
<evidence type="ECO:0000313" key="1">
    <source>
        <dbReference type="EMBL" id="KTC78490.1"/>
    </source>
</evidence>
<dbReference type="SUPFAM" id="SSF160379">
    <property type="entry name" value="SP0830-like"/>
    <property type="match status" value="1"/>
</dbReference>
<dbReference type="EMBL" id="LNXW01000014">
    <property type="protein sequence ID" value="KTC78490.1"/>
    <property type="molecule type" value="Genomic_DNA"/>
</dbReference>
<sequence length="179" mass="19809">MKYVALLRGINVGGHKKIAMRDLCLLFETLGFKQVKSILQSGNIVFEATPHVSETHLEQQIASAIDQQLQLDIAVLVRRKESLVEIIRNNPFSALAISDPSHLLVMVVDKNPSSPALEALIKCIQGREQIIGGHQCLYLAYPDGIGRSKLTHQLIEKKLGLQGTARNWTTLARIHASMP</sequence>
<organism evidence="1 2">
    <name type="scientific">Legionella cherrii</name>
    <dbReference type="NCBI Taxonomy" id="28084"/>
    <lineage>
        <taxon>Bacteria</taxon>
        <taxon>Pseudomonadati</taxon>
        <taxon>Pseudomonadota</taxon>
        <taxon>Gammaproteobacteria</taxon>
        <taxon>Legionellales</taxon>
        <taxon>Legionellaceae</taxon>
        <taxon>Legionella</taxon>
    </lineage>
</organism>